<feature type="domain" description="Methyltransferase type 11" evidence="4">
    <location>
        <begin position="103"/>
        <end position="195"/>
    </location>
</feature>
<keyword evidence="3 5" id="KW-0808">Transferase</keyword>
<dbReference type="EMBL" id="LSMT01000077">
    <property type="protein sequence ID" value="PFX28774.1"/>
    <property type="molecule type" value="Genomic_DNA"/>
</dbReference>
<protein>
    <submittedName>
        <fullName evidence="5">Putative methyltransferase-like C25B8.10</fullName>
    </submittedName>
</protein>
<dbReference type="STRING" id="50429.A0A2B4SDM5"/>
<gene>
    <name evidence="5" type="ORF">AWC38_SpisGene6480</name>
</gene>
<keyword evidence="6" id="KW-1185">Reference proteome</keyword>
<dbReference type="SUPFAM" id="SSF53335">
    <property type="entry name" value="S-adenosyl-L-methionine-dependent methyltransferases"/>
    <property type="match status" value="1"/>
</dbReference>
<dbReference type="InterPro" id="IPR029063">
    <property type="entry name" value="SAM-dependent_MTases_sf"/>
</dbReference>
<evidence type="ECO:0000313" key="5">
    <source>
        <dbReference type="EMBL" id="PFX28774.1"/>
    </source>
</evidence>
<evidence type="ECO:0000256" key="2">
    <source>
        <dbReference type="ARBA" id="ARBA00022603"/>
    </source>
</evidence>
<dbReference type="Pfam" id="PF08241">
    <property type="entry name" value="Methyltransf_11"/>
    <property type="match status" value="1"/>
</dbReference>
<organism evidence="5 6">
    <name type="scientific">Stylophora pistillata</name>
    <name type="common">Smooth cauliflower coral</name>
    <dbReference type="NCBI Taxonomy" id="50429"/>
    <lineage>
        <taxon>Eukaryota</taxon>
        <taxon>Metazoa</taxon>
        <taxon>Cnidaria</taxon>
        <taxon>Anthozoa</taxon>
        <taxon>Hexacorallia</taxon>
        <taxon>Scleractinia</taxon>
        <taxon>Astrocoeniina</taxon>
        <taxon>Pocilloporidae</taxon>
        <taxon>Stylophora</taxon>
    </lineage>
</organism>
<dbReference type="CDD" id="cd02440">
    <property type="entry name" value="AdoMet_MTases"/>
    <property type="match status" value="1"/>
</dbReference>
<dbReference type="Proteomes" id="UP000225706">
    <property type="component" value="Unassembled WGS sequence"/>
</dbReference>
<comment type="caution">
    <text evidence="5">The sequence shown here is derived from an EMBL/GenBank/DDBJ whole genome shotgun (WGS) entry which is preliminary data.</text>
</comment>
<evidence type="ECO:0000256" key="1">
    <source>
        <dbReference type="ARBA" id="ARBA00008361"/>
    </source>
</evidence>
<evidence type="ECO:0000313" key="6">
    <source>
        <dbReference type="Proteomes" id="UP000225706"/>
    </source>
</evidence>
<dbReference type="GO" id="GO:0032259">
    <property type="term" value="P:methylation"/>
    <property type="evidence" value="ECO:0007669"/>
    <property type="project" value="UniProtKB-KW"/>
</dbReference>
<evidence type="ECO:0000256" key="3">
    <source>
        <dbReference type="ARBA" id="ARBA00022679"/>
    </source>
</evidence>
<proteinExistence type="inferred from homology"/>
<dbReference type="PANTHER" id="PTHR44942">
    <property type="entry name" value="METHYLTRANSF_11 DOMAIN-CONTAINING PROTEIN"/>
    <property type="match status" value="1"/>
</dbReference>
<dbReference type="PANTHER" id="PTHR44942:SF4">
    <property type="entry name" value="METHYLTRANSFERASE TYPE 11 DOMAIN-CONTAINING PROTEIN"/>
    <property type="match status" value="1"/>
</dbReference>
<dbReference type="GO" id="GO:0008757">
    <property type="term" value="F:S-adenosylmethionine-dependent methyltransferase activity"/>
    <property type="evidence" value="ECO:0007669"/>
    <property type="project" value="InterPro"/>
</dbReference>
<dbReference type="InterPro" id="IPR051052">
    <property type="entry name" value="Diverse_substrate_MTase"/>
</dbReference>
<dbReference type="InterPro" id="IPR013216">
    <property type="entry name" value="Methyltransf_11"/>
</dbReference>
<dbReference type="OrthoDB" id="506498at2759"/>
<evidence type="ECO:0000259" key="4">
    <source>
        <dbReference type="Pfam" id="PF08241"/>
    </source>
</evidence>
<dbReference type="AlphaFoldDB" id="A0A2B4SDM5"/>
<keyword evidence="2 5" id="KW-0489">Methyltransferase</keyword>
<sequence length="325" mass="37175">MEDTVLQGEYWLGPRNFDSHRVLLHFTDNIAVQESDPTLDMEKKGITGSTLAAVAFEASASYERIRPTYPLESARFLLRKLGILEKNNFEKSSFTRSLPHTVLELGSGTGKFTRVMVEILKGTGTQVIASDPTGTMIRQFQRVLPFIEVLQCSAENIALPDSSVDAVVAAHCFHWFANEEAVRDIYRVLVPGGSLGMIWIFPDESVPWVKELLAFFRPLENGFKHTTSKETMNRIFQVVGKLFTVQKDSTTRKHWQLTYDECYNTLTSKGILQSSPDEVKDEFKFWFHNVMRKHFPDIKENERIPCPSVTLICWCKKKETIENLE</sequence>
<name>A0A2B4SDM5_STYPI</name>
<reference evidence="6" key="1">
    <citation type="journal article" date="2017" name="bioRxiv">
        <title>Comparative analysis of the genomes of Stylophora pistillata and Acropora digitifera provides evidence for extensive differences between species of corals.</title>
        <authorList>
            <person name="Voolstra C.R."/>
            <person name="Li Y."/>
            <person name="Liew Y.J."/>
            <person name="Baumgarten S."/>
            <person name="Zoccola D."/>
            <person name="Flot J.-F."/>
            <person name="Tambutte S."/>
            <person name="Allemand D."/>
            <person name="Aranda M."/>
        </authorList>
    </citation>
    <scope>NUCLEOTIDE SEQUENCE [LARGE SCALE GENOMIC DNA]</scope>
</reference>
<accession>A0A2B4SDM5</accession>
<dbReference type="Gene3D" id="3.40.50.150">
    <property type="entry name" value="Vaccinia Virus protein VP39"/>
    <property type="match status" value="1"/>
</dbReference>
<comment type="similarity">
    <text evidence="1">Belongs to the methyltransferase superfamily.</text>
</comment>